<gene>
    <name evidence="3" type="ORF">QWJ08_20950</name>
</gene>
<accession>A0ABT7Y701</accession>
<sequence length="835" mass="92778">MEKPTNKFKEDALLFEDGETILAREECQQLVLKIRQTVEVTEQYFDDYFLPVLVNAAHYCQSLPASAGHHHAHPYGLIKHLLEVTLYAVRASRQYLYNCTDKEGMIDELKHIYVYAVLVSAAMHDLAKVVTDVRFKVRSDPNKKFVPWTPLSSYPPPESAQIEYKVDRKVTKSQSNIYHYNTHSIMASSLLSRVVPKKGLQWIVETHPGLETDLYHALSGDYDNAGVIGQSVRQGDEVSTELGRTNVHALSNPSDPIFKMKEMITNVLTQPQSFNLKVNQLGFVSIVRIGDLVYVSGKALQDTLRSLFQKSNMNFPEKDHVFEQMISNNFTVNSPSGDTMWWVKFTKHGVAPDETKADIKCFVFKAEDFIPNDEIKSCDFDIHLSDKSLPKEQADAKNLDEAKEDLSRIGFVFHDTSAEKAKTDSDGETKNPVAQDDGQTVPQAAKKESKSSTTNPSPTRPNSQSKKAKAQQREAVLALLGESSKKENSKENSEPASPDEPKASEPSESASKPATSTKGSKGNDASQPSTVDSKSSDDKSKKSTKRDQVTKAQPSSAGQGDQLPEPKKVKRRSGLNLSMDSSVDVQVSKTHVEPVAEQSDITPTHSIPDKQDQAVINQLESEMSPSDSATDNELHGSELLNSLLEEEVAEFDPQTLLPDEPTIDDIQEHFQVYEEESNQYRFVRTKPNWADCKGLTLSQVNEHMQLFGFIQQGIDSKAIRFNGNSSWLHFVEGGIFIASPKAFTHEGSPFTNSAKFSKMVKNSGLLATSMFSTAGDNLVTGAVVRKDKSVATMLNGHYLLVGQLFKFTYQGKPIGDSRCFHIDSDTVQGRLPKLQ</sequence>
<organism evidence="3 4">
    <name type="scientific">Vibrio agarivorans</name>
    <dbReference type="NCBI Taxonomy" id="153622"/>
    <lineage>
        <taxon>Bacteria</taxon>
        <taxon>Pseudomonadati</taxon>
        <taxon>Pseudomonadota</taxon>
        <taxon>Gammaproteobacteria</taxon>
        <taxon>Vibrionales</taxon>
        <taxon>Vibrionaceae</taxon>
        <taxon>Vibrio</taxon>
    </lineage>
</organism>
<dbReference type="Pfam" id="PF07514">
    <property type="entry name" value="TraI_2"/>
    <property type="match status" value="1"/>
</dbReference>
<feature type="compositionally biased region" description="Basic and acidic residues" evidence="1">
    <location>
        <begin position="534"/>
        <end position="549"/>
    </location>
</feature>
<reference evidence="3" key="1">
    <citation type="submission" date="2024-05" db="EMBL/GenBank/DDBJ databases">
        <title>Genome Sequences of Four Agar- Degrading Marine Bacteria.</title>
        <authorList>
            <person name="Phillips E.K."/>
            <person name="Shaffer J.C."/>
            <person name="Henson M.W."/>
            <person name="Temperton B."/>
            <person name="Thrash C.J."/>
            <person name="Martin M.O."/>
        </authorList>
    </citation>
    <scope>NUCLEOTIDE SEQUENCE</scope>
    <source>
        <strain evidence="3">EKP203</strain>
    </source>
</reference>
<dbReference type="InterPro" id="IPR011119">
    <property type="entry name" value="Unchr_helicase_relaxase_TraI"/>
</dbReference>
<keyword evidence="4" id="KW-1185">Reference proteome</keyword>
<feature type="compositionally biased region" description="Low complexity" evidence="1">
    <location>
        <begin position="506"/>
        <end position="518"/>
    </location>
</feature>
<feature type="region of interest" description="Disordered" evidence="1">
    <location>
        <begin position="417"/>
        <end position="610"/>
    </location>
</feature>
<feature type="compositionally biased region" description="Basic and acidic residues" evidence="1">
    <location>
        <begin position="483"/>
        <end position="505"/>
    </location>
</feature>
<evidence type="ECO:0000259" key="2">
    <source>
        <dbReference type="Pfam" id="PF07514"/>
    </source>
</evidence>
<dbReference type="Proteomes" id="UP001169719">
    <property type="component" value="Unassembled WGS sequence"/>
</dbReference>
<proteinExistence type="predicted"/>
<feature type="compositionally biased region" description="Polar residues" evidence="1">
    <location>
        <begin position="519"/>
        <end position="531"/>
    </location>
</feature>
<feature type="domain" description="Uncharacterised" evidence="2">
    <location>
        <begin position="20"/>
        <end position="337"/>
    </location>
</feature>
<feature type="compositionally biased region" description="Basic and acidic residues" evidence="1">
    <location>
        <begin position="417"/>
        <end position="429"/>
    </location>
</feature>
<evidence type="ECO:0000313" key="3">
    <source>
        <dbReference type="EMBL" id="MDN2483824.1"/>
    </source>
</evidence>
<feature type="compositionally biased region" description="Polar residues" evidence="1">
    <location>
        <begin position="575"/>
        <end position="589"/>
    </location>
</feature>
<dbReference type="RefSeq" id="WP_289963977.1">
    <property type="nucleotide sequence ID" value="NZ_JAUEOZ010000003.1"/>
</dbReference>
<evidence type="ECO:0000313" key="4">
    <source>
        <dbReference type="Proteomes" id="UP001169719"/>
    </source>
</evidence>
<dbReference type="Gene3D" id="1.10.3210.40">
    <property type="match status" value="1"/>
</dbReference>
<feature type="compositionally biased region" description="Polar residues" evidence="1">
    <location>
        <begin position="451"/>
        <end position="465"/>
    </location>
</feature>
<protein>
    <submittedName>
        <fullName evidence="3">TraI domain-containing protein</fullName>
    </submittedName>
</protein>
<comment type="caution">
    <text evidence="3">The sequence shown here is derived from an EMBL/GenBank/DDBJ whole genome shotgun (WGS) entry which is preliminary data.</text>
</comment>
<feature type="compositionally biased region" description="Polar residues" evidence="1">
    <location>
        <begin position="550"/>
        <end position="559"/>
    </location>
</feature>
<dbReference type="EMBL" id="JAUEOZ010000003">
    <property type="protein sequence ID" value="MDN2483824.1"/>
    <property type="molecule type" value="Genomic_DNA"/>
</dbReference>
<name>A0ABT7Y701_9VIBR</name>
<evidence type="ECO:0000256" key="1">
    <source>
        <dbReference type="SAM" id="MobiDB-lite"/>
    </source>
</evidence>